<dbReference type="AlphaFoldDB" id="A0A1M6GSJ4"/>
<gene>
    <name evidence="2" type="ORF">SAMN05216261_2889</name>
</gene>
<name>A0A1M6GSJ4_9FLAO</name>
<evidence type="ECO:0000313" key="2">
    <source>
        <dbReference type="EMBL" id="SHJ12904.1"/>
    </source>
</evidence>
<feature type="transmembrane region" description="Helical" evidence="1">
    <location>
        <begin position="88"/>
        <end position="105"/>
    </location>
</feature>
<reference evidence="2 3" key="1">
    <citation type="submission" date="2016-11" db="EMBL/GenBank/DDBJ databases">
        <authorList>
            <person name="Jaros S."/>
            <person name="Januszkiewicz K."/>
            <person name="Wedrychowicz H."/>
        </authorList>
    </citation>
    <scope>NUCLEOTIDE SEQUENCE [LARGE SCALE GENOMIC DNA]</scope>
    <source>
        <strain evidence="2 3">CGMCC 1.12213</strain>
    </source>
</reference>
<dbReference type="OrthoDB" id="1143964at2"/>
<dbReference type="EMBL" id="FQYK01000009">
    <property type="protein sequence ID" value="SHJ12904.1"/>
    <property type="molecule type" value="Genomic_DNA"/>
</dbReference>
<evidence type="ECO:0000256" key="1">
    <source>
        <dbReference type="SAM" id="Phobius"/>
    </source>
</evidence>
<feature type="transmembrane region" description="Helical" evidence="1">
    <location>
        <begin position="52"/>
        <end position="76"/>
    </location>
</feature>
<evidence type="ECO:0008006" key="4">
    <source>
        <dbReference type="Google" id="ProtNLM"/>
    </source>
</evidence>
<dbReference type="eggNOG" id="ENOG5032RJD">
    <property type="taxonomic scope" value="Bacteria"/>
</dbReference>
<dbReference type="STRING" id="1178825.SAMN05216261_2889"/>
<keyword evidence="1" id="KW-0812">Transmembrane</keyword>
<organism evidence="2 3">
    <name type="scientific">Algibacter luteus</name>
    <dbReference type="NCBI Taxonomy" id="1178825"/>
    <lineage>
        <taxon>Bacteria</taxon>
        <taxon>Pseudomonadati</taxon>
        <taxon>Bacteroidota</taxon>
        <taxon>Flavobacteriia</taxon>
        <taxon>Flavobacteriales</taxon>
        <taxon>Flavobacteriaceae</taxon>
        <taxon>Algibacter</taxon>
    </lineage>
</organism>
<feature type="transmembrane region" description="Helical" evidence="1">
    <location>
        <begin position="111"/>
        <end position="129"/>
    </location>
</feature>
<keyword evidence="3" id="KW-1185">Reference proteome</keyword>
<sequence length="139" mass="15614">MTNVLTNKPPIWFWIISIIALIWNGMGVNAYLQQAYNTESYRAMYTAEQLEIAANMPMWVTAAFAIAVFSGALAAIGLLLRKSWSSKLWLLSLIAVIIQMGYLLINGYASSLGMTIMIIVFAFLFVWFSRMSEAKGWLS</sequence>
<evidence type="ECO:0000313" key="3">
    <source>
        <dbReference type="Proteomes" id="UP000184396"/>
    </source>
</evidence>
<dbReference type="RefSeq" id="WP_019388615.1">
    <property type="nucleotide sequence ID" value="NZ_ALIH01000016.1"/>
</dbReference>
<accession>A0A1M6GSJ4</accession>
<keyword evidence="1" id="KW-1133">Transmembrane helix</keyword>
<feature type="transmembrane region" description="Helical" evidence="1">
    <location>
        <begin position="12"/>
        <end position="32"/>
    </location>
</feature>
<proteinExistence type="predicted"/>
<protein>
    <recommendedName>
        <fullName evidence="4">DoxX-like family protein</fullName>
    </recommendedName>
</protein>
<keyword evidence="1" id="KW-0472">Membrane</keyword>
<dbReference type="Proteomes" id="UP000184396">
    <property type="component" value="Unassembled WGS sequence"/>
</dbReference>